<evidence type="ECO:0000256" key="2">
    <source>
        <dbReference type="ARBA" id="ARBA00022679"/>
    </source>
</evidence>
<sequence length="427" mass="44819">MPSKISVTEQTSRRVVITGIGLITPYAVGREQSWQKLLSGHSATRLLQDLSNQLGRPVTGGVIPDSELSSSSLTHAPFQNDPSINLTLKATSEAIRDAGLDRSRLFSESAGCVIGSSKGGIAGYAELAAASFGNSTANNSIPPEFWLQCLPDACSQAVAAEYGLQGASLTPVSACATGLSSVMRGADLIRDGICDTVIAGSTDASLVPAVLASFQRMGVLATDFPSPAQACKPYDSRRNGFVVGEGAGILILESLEHALERNATPYAEWLGGGLGADSTHLMQFDPAAESLARLIKDTLHRADVSVAELDYINLHGTGTQINDLYETRALQNALGELAQSIPCSSLKGGMGHLLGAAGSVELGFTLLAMRDNIVPPTLNLEHPDPQCNLNYTPRVAVPKPVNTALKLSFGFGGHLVAGILRCWQPSR</sequence>
<feature type="domain" description="Ketosynthase family 3 (KS3)" evidence="4">
    <location>
        <begin position="12"/>
        <end position="422"/>
    </location>
</feature>
<dbReference type="Proteomes" id="UP000263642">
    <property type="component" value="Unassembled WGS sequence"/>
</dbReference>
<organism evidence="5 6">
    <name type="scientific">Gimesia maris</name>
    <dbReference type="NCBI Taxonomy" id="122"/>
    <lineage>
        <taxon>Bacteria</taxon>
        <taxon>Pseudomonadati</taxon>
        <taxon>Planctomycetota</taxon>
        <taxon>Planctomycetia</taxon>
        <taxon>Planctomycetales</taxon>
        <taxon>Planctomycetaceae</taxon>
        <taxon>Gimesia</taxon>
    </lineage>
</organism>
<evidence type="ECO:0000313" key="5">
    <source>
        <dbReference type="EMBL" id="HCO27611.1"/>
    </source>
</evidence>
<reference evidence="5 6" key="1">
    <citation type="journal article" date="2018" name="Nat. Biotechnol.">
        <title>A standardized bacterial taxonomy based on genome phylogeny substantially revises the tree of life.</title>
        <authorList>
            <person name="Parks D.H."/>
            <person name="Chuvochina M."/>
            <person name="Waite D.W."/>
            <person name="Rinke C."/>
            <person name="Skarshewski A."/>
            <person name="Chaumeil P.A."/>
            <person name="Hugenholtz P."/>
        </authorList>
    </citation>
    <scope>NUCLEOTIDE SEQUENCE [LARGE SCALE GENOMIC DNA]</scope>
    <source>
        <strain evidence="5">UBA9375</strain>
    </source>
</reference>
<dbReference type="EMBL" id="DQAY01000202">
    <property type="protein sequence ID" value="HCO27611.1"/>
    <property type="molecule type" value="Genomic_DNA"/>
</dbReference>
<evidence type="ECO:0000256" key="3">
    <source>
        <dbReference type="RuleBase" id="RU003694"/>
    </source>
</evidence>
<proteinExistence type="inferred from homology"/>
<protein>
    <submittedName>
        <fullName evidence="5">Beta-ketoacyl-[acyl-carrier-protein] synthase family protein</fullName>
    </submittedName>
</protein>
<dbReference type="GO" id="GO:0006633">
    <property type="term" value="P:fatty acid biosynthetic process"/>
    <property type="evidence" value="ECO:0007669"/>
    <property type="project" value="TreeGrafter"/>
</dbReference>
<dbReference type="InterPro" id="IPR020841">
    <property type="entry name" value="PKS_Beta-ketoAc_synthase_dom"/>
</dbReference>
<dbReference type="GO" id="GO:0004315">
    <property type="term" value="F:3-oxoacyl-[acyl-carrier-protein] synthase activity"/>
    <property type="evidence" value="ECO:0007669"/>
    <property type="project" value="TreeGrafter"/>
</dbReference>
<dbReference type="CDD" id="cd00834">
    <property type="entry name" value="KAS_I_II"/>
    <property type="match status" value="1"/>
</dbReference>
<evidence type="ECO:0000256" key="1">
    <source>
        <dbReference type="ARBA" id="ARBA00008467"/>
    </source>
</evidence>
<gene>
    <name evidence="5" type="ORF">DIT97_33140</name>
</gene>
<dbReference type="SUPFAM" id="SSF53901">
    <property type="entry name" value="Thiolase-like"/>
    <property type="match status" value="2"/>
</dbReference>
<evidence type="ECO:0000259" key="4">
    <source>
        <dbReference type="PROSITE" id="PS52004"/>
    </source>
</evidence>
<dbReference type="Gene3D" id="3.40.47.10">
    <property type="match status" value="1"/>
</dbReference>
<dbReference type="SMART" id="SM00825">
    <property type="entry name" value="PKS_KS"/>
    <property type="match status" value="1"/>
</dbReference>
<name>A0A3D3RFK2_9PLAN</name>
<dbReference type="InterPro" id="IPR016039">
    <property type="entry name" value="Thiolase-like"/>
</dbReference>
<dbReference type="Pfam" id="PF02801">
    <property type="entry name" value="Ketoacyl-synt_C"/>
    <property type="match status" value="1"/>
</dbReference>
<dbReference type="Pfam" id="PF00109">
    <property type="entry name" value="ketoacyl-synt"/>
    <property type="match status" value="1"/>
</dbReference>
<dbReference type="AlphaFoldDB" id="A0A3D3RFK2"/>
<accession>A0A3D3RFK2</accession>
<keyword evidence="2 3" id="KW-0808">Transferase</keyword>
<dbReference type="PROSITE" id="PS52004">
    <property type="entry name" value="KS3_2"/>
    <property type="match status" value="1"/>
</dbReference>
<dbReference type="InterPro" id="IPR000794">
    <property type="entry name" value="Beta-ketoacyl_synthase"/>
</dbReference>
<dbReference type="PANTHER" id="PTHR11712">
    <property type="entry name" value="POLYKETIDE SYNTHASE-RELATED"/>
    <property type="match status" value="1"/>
</dbReference>
<evidence type="ECO:0000313" key="6">
    <source>
        <dbReference type="Proteomes" id="UP000263642"/>
    </source>
</evidence>
<comment type="similarity">
    <text evidence="1 3">Belongs to the thiolase-like superfamily. Beta-ketoacyl-ACP synthases family.</text>
</comment>
<dbReference type="InterPro" id="IPR014030">
    <property type="entry name" value="Ketoacyl_synth_N"/>
</dbReference>
<dbReference type="PANTHER" id="PTHR11712:SF336">
    <property type="entry name" value="3-OXOACYL-[ACYL-CARRIER-PROTEIN] SYNTHASE, MITOCHONDRIAL"/>
    <property type="match status" value="1"/>
</dbReference>
<comment type="caution">
    <text evidence="5">The sequence shown here is derived from an EMBL/GenBank/DDBJ whole genome shotgun (WGS) entry which is preliminary data.</text>
</comment>
<dbReference type="InterPro" id="IPR014031">
    <property type="entry name" value="Ketoacyl_synth_C"/>
</dbReference>